<dbReference type="OrthoDB" id="6755924at2759"/>
<keyword evidence="3" id="KW-1185">Reference proteome</keyword>
<dbReference type="InterPro" id="IPR011010">
    <property type="entry name" value="DNA_brk_join_enz"/>
</dbReference>
<dbReference type="EMBL" id="JAIZAY010000014">
    <property type="protein sequence ID" value="KAJ8029042.1"/>
    <property type="molecule type" value="Genomic_DNA"/>
</dbReference>
<evidence type="ECO:0000313" key="3">
    <source>
        <dbReference type="Proteomes" id="UP001152320"/>
    </source>
</evidence>
<name>A0A9Q1BLU0_HOLLE</name>
<dbReference type="Proteomes" id="UP001152320">
    <property type="component" value="Chromosome 14"/>
</dbReference>
<gene>
    <name evidence="2" type="ORF">HOLleu_28336</name>
</gene>
<dbReference type="SUPFAM" id="SSF56349">
    <property type="entry name" value="DNA breaking-rejoining enzymes"/>
    <property type="match status" value="1"/>
</dbReference>
<proteinExistence type="predicted"/>
<dbReference type="PANTHER" id="PTHR35617:SF3">
    <property type="entry name" value="CORE-BINDING (CB) DOMAIN-CONTAINING PROTEIN"/>
    <property type="match status" value="1"/>
</dbReference>
<dbReference type="AlphaFoldDB" id="A0A9Q1BLU0"/>
<dbReference type="GO" id="GO:0015074">
    <property type="term" value="P:DNA integration"/>
    <property type="evidence" value="ECO:0007669"/>
    <property type="project" value="InterPro"/>
</dbReference>
<sequence>MEFHIWPISGFRVRALLRDGSSFVIKDRVVRCTQNVNTVLVFLSEFRDQGLHYSAINIARSALATFTTLSSGNSISTDPLVSRFFKGIFNTYPPMPRYTEIWNVSLVLYYIRGLPPVRELDLKMLSLKLCFLVAITSAQRLQTLHLLQLDQLTLNNDSAIFRVTKFLKQSRPGNVAFEVLLEAYQKDERLCVLKTLIVALFISYKKPYHRVSKDTLSRWIKIILTNAGIDTLKFKAHSTRAAATSAAVLRQVPVSDIHATAGWAGEKKTFEKFYRKPILAGQWANAHCLRRIL</sequence>
<comment type="caution">
    <text evidence="2">The sequence shown here is derived from an EMBL/GenBank/DDBJ whole genome shotgun (WGS) entry which is preliminary data.</text>
</comment>
<evidence type="ECO:0008006" key="4">
    <source>
        <dbReference type="Google" id="ProtNLM"/>
    </source>
</evidence>
<evidence type="ECO:0000256" key="1">
    <source>
        <dbReference type="ARBA" id="ARBA00023172"/>
    </source>
</evidence>
<evidence type="ECO:0000313" key="2">
    <source>
        <dbReference type="EMBL" id="KAJ8029042.1"/>
    </source>
</evidence>
<dbReference type="Gene3D" id="1.10.443.10">
    <property type="entry name" value="Intergrase catalytic core"/>
    <property type="match status" value="1"/>
</dbReference>
<protein>
    <recommendedName>
        <fullName evidence="4">Tyr recombinase domain-containing protein</fullName>
    </recommendedName>
</protein>
<dbReference type="InterPro" id="IPR013762">
    <property type="entry name" value="Integrase-like_cat_sf"/>
</dbReference>
<reference evidence="2" key="1">
    <citation type="submission" date="2021-10" db="EMBL/GenBank/DDBJ databases">
        <title>Tropical sea cucumber genome reveals ecological adaptation and Cuvierian tubules defense mechanism.</title>
        <authorList>
            <person name="Chen T."/>
        </authorList>
    </citation>
    <scope>NUCLEOTIDE SEQUENCE</scope>
    <source>
        <strain evidence="2">Nanhai2018</strain>
        <tissue evidence="2">Muscle</tissue>
    </source>
</reference>
<dbReference type="GO" id="GO:0003677">
    <property type="term" value="F:DNA binding"/>
    <property type="evidence" value="ECO:0007669"/>
    <property type="project" value="InterPro"/>
</dbReference>
<keyword evidence="1" id="KW-0233">DNA recombination</keyword>
<organism evidence="2 3">
    <name type="scientific">Holothuria leucospilota</name>
    <name type="common">Black long sea cucumber</name>
    <name type="synonym">Mertensiothuria leucospilota</name>
    <dbReference type="NCBI Taxonomy" id="206669"/>
    <lineage>
        <taxon>Eukaryota</taxon>
        <taxon>Metazoa</taxon>
        <taxon>Echinodermata</taxon>
        <taxon>Eleutherozoa</taxon>
        <taxon>Echinozoa</taxon>
        <taxon>Holothuroidea</taxon>
        <taxon>Aspidochirotacea</taxon>
        <taxon>Aspidochirotida</taxon>
        <taxon>Holothuriidae</taxon>
        <taxon>Holothuria</taxon>
    </lineage>
</organism>
<accession>A0A9Q1BLU0</accession>
<dbReference type="PANTHER" id="PTHR35617">
    <property type="entry name" value="PHAGE_INTEGRASE DOMAIN-CONTAINING PROTEIN"/>
    <property type="match status" value="1"/>
</dbReference>
<dbReference type="GO" id="GO:0006310">
    <property type="term" value="P:DNA recombination"/>
    <property type="evidence" value="ECO:0007669"/>
    <property type="project" value="UniProtKB-KW"/>
</dbReference>